<dbReference type="EMBL" id="CP094970">
    <property type="protein sequence ID" value="UYM07433.1"/>
    <property type="molecule type" value="Genomic_DNA"/>
</dbReference>
<dbReference type="Pfam" id="PF04542">
    <property type="entry name" value="Sigma70_r2"/>
    <property type="match status" value="1"/>
</dbReference>
<dbReference type="InterPro" id="IPR013325">
    <property type="entry name" value="RNA_pol_sigma_r2"/>
</dbReference>
<dbReference type="AlphaFoldDB" id="A0AA46TN62"/>
<keyword evidence="9" id="KW-1185">Reference proteome</keyword>
<dbReference type="GO" id="GO:0003677">
    <property type="term" value="F:DNA binding"/>
    <property type="evidence" value="ECO:0007669"/>
    <property type="project" value="UniProtKB-KW"/>
</dbReference>
<name>A0AA46TN62_9ACTN</name>
<reference evidence="8" key="1">
    <citation type="submission" date="2022-01" db="EMBL/GenBank/DDBJ databases">
        <title>Nocardioidaceae gen. sp. A5X3R13.</title>
        <authorList>
            <person name="Lopez Marin M.A."/>
            <person name="Uhlik O."/>
        </authorList>
    </citation>
    <scope>NUCLEOTIDE SEQUENCE</scope>
    <source>
        <strain evidence="8">A5X3R13</strain>
    </source>
</reference>
<dbReference type="GO" id="GO:0016987">
    <property type="term" value="F:sigma factor activity"/>
    <property type="evidence" value="ECO:0007669"/>
    <property type="project" value="UniProtKB-KW"/>
</dbReference>
<organism evidence="8 9">
    <name type="scientific">Solicola gregarius</name>
    <dbReference type="NCBI Taxonomy" id="2908642"/>
    <lineage>
        <taxon>Bacteria</taxon>
        <taxon>Bacillati</taxon>
        <taxon>Actinomycetota</taxon>
        <taxon>Actinomycetes</taxon>
        <taxon>Propionibacteriales</taxon>
        <taxon>Nocardioidaceae</taxon>
        <taxon>Solicola</taxon>
    </lineage>
</organism>
<dbReference type="InterPro" id="IPR014284">
    <property type="entry name" value="RNA_pol_sigma-70_dom"/>
</dbReference>
<dbReference type="InterPro" id="IPR007627">
    <property type="entry name" value="RNA_pol_sigma70_r2"/>
</dbReference>
<evidence type="ECO:0000256" key="4">
    <source>
        <dbReference type="ARBA" id="ARBA00023125"/>
    </source>
</evidence>
<evidence type="ECO:0000259" key="7">
    <source>
        <dbReference type="Pfam" id="PF08281"/>
    </source>
</evidence>
<dbReference type="PANTHER" id="PTHR43133">
    <property type="entry name" value="RNA POLYMERASE ECF-TYPE SIGMA FACTO"/>
    <property type="match status" value="1"/>
</dbReference>
<dbReference type="RefSeq" id="WP_271636408.1">
    <property type="nucleotide sequence ID" value="NZ_CP094970.1"/>
</dbReference>
<sequence length="173" mass="19510">MSTKRTRDADFVEFVASRRRRLLTAAYFRCGDWHQAEDLVQTALARLYVAWPKVVRRGAEDAYVRRIIFNLSVDASRSPARRERLVEVMPETPAPEALDISDTSALMAALADLSERQRTVIVLRYWLQLSVDETAHDLGVSPGTVKSQCARAMAKLRTALAPTYDLTTVEADR</sequence>
<dbReference type="SUPFAM" id="SSF88659">
    <property type="entry name" value="Sigma3 and sigma4 domains of RNA polymerase sigma factors"/>
    <property type="match status" value="1"/>
</dbReference>
<dbReference type="Gene3D" id="1.10.10.10">
    <property type="entry name" value="Winged helix-like DNA-binding domain superfamily/Winged helix DNA-binding domain"/>
    <property type="match status" value="1"/>
</dbReference>
<dbReference type="NCBIfam" id="TIGR02983">
    <property type="entry name" value="SigE-fam_strep"/>
    <property type="match status" value="1"/>
</dbReference>
<dbReference type="SUPFAM" id="SSF88946">
    <property type="entry name" value="Sigma2 domain of RNA polymerase sigma factors"/>
    <property type="match status" value="1"/>
</dbReference>
<keyword evidence="4" id="KW-0238">DNA-binding</keyword>
<dbReference type="InterPro" id="IPR014325">
    <property type="entry name" value="RNA_pol_sigma-E_actinobac"/>
</dbReference>
<evidence type="ECO:0000313" key="8">
    <source>
        <dbReference type="EMBL" id="UYM07433.1"/>
    </source>
</evidence>
<evidence type="ECO:0000313" key="9">
    <source>
        <dbReference type="Proteomes" id="UP001164390"/>
    </source>
</evidence>
<feature type="domain" description="RNA polymerase sigma factor 70 region 4 type 2" evidence="7">
    <location>
        <begin position="105"/>
        <end position="156"/>
    </location>
</feature>
<protein>
    <submittedName>
        <fullName evidence="8">SigE family RNA polymerase sigma factor</fullName>
    </submittedName>
</protein>
<evidence type="ECO:0000256" key="1">
    <source>
        <dbReference type="ARBA" id="ARBA00010641"/>
    </source>
</evidence>
<dbReference type="Gene3D" id="1.10.1740.10">
    <property type="match status" value="1"/>
</dbReference>
<keyword evidence="3" id="KW-0731">Sigma factor</keyword>
<evidence type="ECO:0000256" key="2">
    <source>
        <dbReference type="ARBA" id="ARBA00023015"/>
    </source>
</evidence>
<dbReference type="InterPro" id="IPR036388">
    <property type="entry name" value="WH-like_DNA-bd_sf"/>
</dbReference>
<dbReference type="CDD" id="cd06171">
    <property type="entry name" value="Sigma70_r4"/>
    <property type="match status" value="1"/>
</dbReference>
<keyword evidence="2" id="KW-0805">Transcription regulation</keyword>
<dbReference type="GO" id="GO:0006352">
    <property type="term" value="P:DNA-templated transcription initiation"/>
    <property type="evidence" value="ECO:0007669"/>
    <property type="project" value="InterPro"/>
</dbReference>
<evidence type="ECO:0000256" key="3">
    <source>
        <dbReference type="ARBA" id="ARBA00023082"/>
    </source>
</evidence>
<proteinExistence type="inferred from homology"/>
<dbReference type="InterPro" id="IPR013324">
    <property type="entry name" value="RNA_pol_sigma_r3/r4-like"/>
</dbReference>
<keyword evidence="5" id="KW-0804">Transcription</keyword>
<feature type="domain" description="RNA polymerase sigma-70 region 2" evidence="6">
    <location>
        <begin position="15"/>
        <end position="80"/>
    </location>
</feature>
<dbReference type="Proteomes" id="UP001164390">
    <property type="component" value="Chromosome"/>
</dbReference>
<dbReference type="Pfam" id="PF08281">
    <property type="entry name" value="Sigma70_r4_2"/>
    <property type="match status" value="1"/>
</dbReference>
<comment type="similarity">
    <text evidence="1">Belongs to the sigma-70 factor family. ECF subfamily.</text>
</comment>
<accession>A0AA46TN62</accession>
<dbReference type="PANTHER" id="PTHR43133:SF50">
    <property type="entry name" value="ECF RNA POLYMERASE SIGMA FACTOR SIGM"/>
    <property type="match status" value="1"/>
</dbReference>
<dbReference type="InterPro" id="IPR013249">
    <property type="entry name" value="RNA_pol_sigma70_r4_t2"/>
</dbReference>
<dbReference type="KEGG" id="sgrg:L0C25_10300"/>
<evidence type="ECO:0000256" key="5">
    <source>
        <dbReference type="ARBA" id="ARBA00023163"/>
    </source>
</evidence>
<dbReference type="NCBIfam" id="TIGR02937">
    <property type="entry name" value="sigma70-ECF"/>
    <property type="match status" value="1"/>
</dbReference>
<evidence type="ECO:0000259" key="6">
    <source>
        <dbReference type="Pfam" id="PF04542"/>
    </source>
</evidence>
<gene>
    <name evidence="8" type="ORF">L0C25_10300</name>
</gene>
<dbReference type="InterPro" id="IPR039425">
    <property type="entry name" value="RNA_pol_sigma-70-like"/>
</dbReference>